<proteinExistence type="predicted"/>
<dbReference type="AlphaFoldDB" id="A0A8X6MYB6"/>
<keyword evidence="2" id="KW-1185">Reference proteome</keyword>
<organism evidence="1 2">
    <name type="scientific">Nephila pilipes</name>
    <name type="common">Giant wood spider</name>
    <name type="synonym">Nephila maculata</name>
    <dbReference type="NCBI Taxonomy" id="299642"/>
    <lineage>
        <taxon>Eukaryota</taxon>
        <taxon>Metazoa</taxon>
        <taxon>Ecdysozoa</taxon>
        <taxon>Arthropoda</taxon>
        <taxon>Chelicerata</taxon>
        <taxon>Arachnida</taxon>
        <taxon>Araneae</taxon>
        <taxon>Araneomorphae</taxon>
        <taxon>Entelegynae</taxon>
        <taxon>Araneoidea</taxon>
        <taxon>Nephilidae</taxon>
        <taxon>Nephila</taxon>
    </lineage>
</organism>
<name>A0A8X6MYB6_NEPPI</name>
<sequence length="158" mass="18640">MKCAHVYDETNETTIATRKVVQEICTEDSPLNRAYLKSSQCYKDLVNRNIGLECHKKAEIMYNAYISHRSLSYEVDDADRSRHRFCLEQAHRMSCISMEILEYCDEFEYNTFLEMVHRVKLLQPICSESTIEELNEAFIDYIGEDEEQEKVLYQIVNS</sequence>
<dbReference type="EMBL" id="BMAW01003603">
    <property type="protein sequence ID" value="GFS84506.1"/>
    <property type="molecule type" value="Genomic_DNA"/>
</dbReference>
<protein>
    <submittedName>
        <fullName evidence="1">Uncharacterized protein</fullName>
    </submittedName>
</protein>
<evidence type="ECO:0000313" key="2">
    <source>
        <dbReference type="Proteomes" id="UP000887013"/>
    </source>
</evidence>
<reference evidence="1" key="1">
    <citation type="submission" date="2020-08" db="EMBL/GenBank/DDBJ databases">
        <title>Multicomponent nature underlies the extraordinary mechanical properties of spider dragline silk.</title>
        <authorList>
            <person name="Kono N."/>
            <person name="Nakamura H."/>
            <person name="Mori M."/>
            <person name="Yoshida Y."/>
            <person name="Ohtoshi R."/>
            <person name="Malay A.D."/>
            <person name="Moran D.A.P."/>
            <person name="Tomita M."/>
            <person name="Numata K."/>
            <person name="Arakawa K."/>
        </authorList>
    </citation>
    <scope>NUCLEOTIDE SEQUENCE</scope>
</reference>
<accession>A0A8X6MYB6</accession>
<dbReference type="Proteomes" id="UP000887013">
    <property type="component" value="Unassembled WGS sequence"/>
</dbReference>
<gene>
    <name evidence="1" type="primary">X975_18336</name>
    <name evidence="1" type="ORF">NPIL_508261</name>
</gene>
<comment type="caution">
    <text evidence="1">The sequence shown here is derived from an EMBL/GenBank/DDBJ whole genome shotgun (WGS) entry which is preliminary data.</text>
</comment>
<dbReference type="OrthoDB" id="6435344at2759"/>
<evidence type="ECO:0000313" key="1">
    <source>
        <dbReference type="EMBL" id="GFS84506.1"/>
    </source>
</evidence>